<feature type="region of interest" description="Disordered" evidence="3">
    <location>
        <begin position="1"/>
        <end position="23"/>
    </location>
</feature>
<evidence type="ECO:0000313" key="4">
    <source>
        <dbReference type="EMBL" id="KAH7984193.1"/>
    </source>
</evidence>
<dbReference type="GO" id="GO:0003924">
    <property type="term" value="F:GTPase activity"/>
    <property type="evidence" value="ECO:0007669"/>
    <property type="project" value="InterPro"/>
</dbReference>
<dbReference type="InterPro" id="IPR003578">
    <property type="entry name" value="Small_GTPase_Rho"/>
</dbReference>
<dbReference type="GO" id="GO:0005525">
    <property type="term" value="F:GTP binding"/>
    <property type="evidence" value="ECO:0007669"/>
    <property type="project" value="UniProtKB-KW"/>
</dbReference>
<comment type="caution">
    <text evidence="4">The sequence shown here is derived from an EMBL/GenBank/DDBJ whole genome shotgun (WGS) entry which is preliminary data.</text>
</comment>
<feature type="compositionally biased region" description="Basic and acidic residues" evidence="3">
    <location>
        <begin position="10"/>
        <end position="21"/>
    </location>
</feature>
<dbReference type="Pfam" id="PF00071">
    <property type="entry name" value="Ras"/>
    <property type="match status" value="1"/>
</dbReference>
<dbReference type="GO" id="GO:0035006">
    <property type="term" value="P:melanization defense response"/>
    <property type="evidence" value="ECO:0007669"/>
    <property type="project" value="UniProtKB-ARBA"/>
</dbReference>
<reference evidence="4" key="1">
    <citation type="journal article" date="2020" name="Cell">
        <title>Large-Scale Comparative Analyses of Tick Genomes Elucidate Their Genetic Diversity and Vector Capacities.</title>
        <authorList>
            <consortium name="Tick Genome and Microbiome Consortium (TIGMIC)"/>
            <person name="Jia N."/>
            <person name="Wang J."/>
            <person name="Shi W."/>
            <person name="Du L."/>
            <person name="Sun Y."/>
            <person name="Zhan W."/>
            <person name="Jiang J.F."/>
            <person name="Wang Q."/>
            <person name="Zhang B."/>
            <person name="Ji P."/>
            <person name="Bell-Sakyi L."/>
            <person name="Cui X.M."/>
            <person name="Yuan T.T."/>
            <person name="Jiang B.G."/>
            <person name="Yang W.F."/>
            <person name="Lam T.T."/>
            <person name="Chang Q.C."/>
            <person name="Ding S.J."/>
            <person name="Wang X.J."/>
            <person name="Zhu J.G."/>
            <person name="Ruan X.D."/>
            <person name="Zhao L."/>
            <person name="Wei J.T."/>
            <person name="Ye R.Z."/>
            <person name="Que T.C."/>
            <person name="Du C.H."/>
            <person name="Zhou Y.H."/>
            <person name="Cheng J.X."/>
            <person name="Dai P.F."/>
            <person name="Guo W.B."/>
            <person name="Han X.H."/>
            <person name="Huang E.J."/>
            <person name="Li L.F."/>
            <person name="Wei W."/>
            <person name="Gao Y.C."/>
            <person name="Liu J.Z."/>
            <person name="Shao H.Z."/>
            <person name="Wang X."/>
            <person name="Wang C.C."/>
            <person name="Yang T.C."/>
            <person name="Huo Q.B."/>
            <person name="Li W."/>
            <person name="Chen H.Y."/>
            <person name="Chen S.E."/>
            <person name="Zhou L.G."/>
            <person name="Ni X.B."/>
            <person name="Tian J.H."/>
            <person name="Sheng Y."/>
            <person name="Liu T."/>
            <person name="Pan Y.S."/>
            <person name="Xia L.Y."/>
            <person name="Li J."/>
            <person name="Zhao F."/>
            <person name="Cao W.C."/>
        </authorList>
    </citation>
    <scope>NUCLEOTIDE SEQUENCE</scope>
    <source>
        <strain evidence="4">Rsan-2018</strain>
    </source>
</reference>
<dbReference type="GO" id="GO:0022412">
    <property type="term" value="P:cellular process involved in reproduction in multicellular organism"/>
    <property type="evidence" value="ECO:0007669"/>
    <property type="project" value="UniProtKB-ARBA"/>
</dbReference>
<evidence type="ECO:0000313" key="5">
    <source>
        <dbReference type="Proteomes" id="UP000821837"/>
    </source>
</evidence>
<keyword evidence="2" id="KW-0342">GTP-binding</keyword>
<organism evidence="4 5">
    <name type="scientific">Rhipicephalus sanguineus</name>
    <name type="common">Brown dog tick</name>
    <name type="synonym">Ixodes sanguineus</name>
    <dbReference type="NCBI Taxonomy" id="34632"/>
    <lineage>
        <taxon>Eukaryota</taxon>
        <taxon>Metazoa</taxon>
        <taxon>Ecdysozoa</taxon>
        <taxon>Arthropoda</taxon>
        <taxon>Chelicerata</taxon>
        <taxon>Arachnida</taxon>
        <taxon>Acari</taxon>
        <taxon>Parasitiformes</taxon>
        <taxon>Ixodida</taxon>
        <taxon>Ixodoidea</taxon>
        <taxon>Ixodidae</taxon>
        <taxon>Rhipicephalinae</taxon>
        <taxon>Rhipicephalus</taxon>
        <taxon>Rhipicephalus</taxon>
    </lineage>
</organism>
<dbReference type="AlphaFoldDB" id="A0A9D4YQI2"/>
<evidence type="ECO:0000256" key="2">
    <source>
        <dbReference type="ARBA" id="ARBA00023134"/>
    </source>
</evidence>
<sequence length="224" mass="25341">MTKQMQAAPEEGRTMGKDTDVHGSPGALCQDHVAKTKNAGQEDYDRLRPLSYMDQISMCFSIDSPDSDKNLELGRPEIRQLCPSVPIIRAGNKSHRSVEHHDHRWSRSETLTVGDLEGSETRLLNVIRYGERMGDTVATVEVRAGRALWDTAGEEHDRLRRPSGQRRDLDVLQHQLPYILKNNSESGRPELHHFGPSVSINLAGKKHHRSHYERITCSHSEILP</sequence>
<dbReference type="Proteomes" id="UP000821837">
    <property type="component" value="Chromosome 1"/>
</dbReference>
<keyword evidence="5" id="KW-1185">Reference proteome</keyword>
<dbReference type="GO" id="GO:0035099">
    <property type="term" value="P:hemocyte migration"/>
    <property type="evidence" value="ECO:0007669"/>
    <property type="project" value="UniProtKB-ARBA"/>
</dbReference>
<dbReference type="PANTHER" id="PTHR24072">
    <property type="entry name" value="RHO FAMILY GTPASE"/>
    <property type="match status" value="1"/>
</dbReference>
<dbReference type="VEuPathDB" id="VectorBase:RSAN_057918"/>
<name>A0A9D4YQI2_RHISA</name>
<reference evidence="4" key="2">
    <citation type="submission" date="2021-09" db="EMBL/GenBank/DDBJ databases">
        <authorList>
            <person name="Jia N."/>
            <person name="Wang J."/>
            <person name="Shi W."/>
            <person name="Du L."/>
            <person name="Sun Y."/>
            <person name="Zhan W."/>
            <person name="Jiang J."/>
            <person name="Wang Q."/>
            <person name="Zhang B."/>
            <person name="Ji P."/>
            <person name="Sakyi L.B."/>
            <person name="Cui X."/>
            <person name="Yuan T."/>
            <person name="Jiang B."/>
            <person name="Yang W."/>
            <person name="Lam T.T.-Y."/>
            <person name="Chang Q."/>
            <person name="Ding S."/>
            <person name="Wang X."/>
            <person name="Zhu J."/>
            <person name="Ruan X."/>
            <person name="Zhao L."/>
            <person name="Wei J."/>
            <person name="Que T."/>
            <person name="Du C."/>
            <person name="Cheng J."/>
            <person name="Dai P."/>
            <person name="Han X."/>
            <person name="Huang E."/>
            <person name="Gao Y."/>
            <person name="Liu J."/>
            <person name="Shao H."/>
            <person name="Ye R."/>
            <person name="Li L."/>
            <person name="Wei W."/>
            <person name="Wang X."/>
            <person name="Wang C."/>
            <person name="Huo Q."/>
            <person name="Li W."/>
            <person name="Guo W."/>
            <person name="Chen H."/>
            <person name="Chen S."/>
            <person name="Zhou L."/>
            <person name="Zhou L."/>
            <person name="Ni X."/>
            <person name="Tian J."/>
            <person name="Zhou Y."/>
            <person name="Sheng Y."/>
            <person name="Liu T."/>
            <person name="Pan Y."/>
            <person name="Xia L."/>
            <person name="Li J."/>
            <person name="Zhao F."/>
            <person name="Cao W."/>
        </authorList>
    </citation>
    <scope>NUCLEOTIDE SEQUENCE</scope>
    <source>
        <strain evidence="4">Rsan-2018</strain>
        <tissue evidence="4">Larvae</tissue>
    </source>
</reference>
<accession>A0A9D4YQI2</accession>
<dbReference type="VEuPathDB" id="VectorBase:RSAN_026813"/>
<dbReference type="InterPro" id="IPR001806">
    <property type="entry name" value="Small_GTPase"/>
</dbReference>
<keyword evidence="1" id="KW-0547">Nucleotide-binding</keyword>
<dbReference type="VEuPathDB" id="VectorBase:RSAN_055976"/>
<dbReference type="GO" id="GO:0007264">
    <property type="term" value="P:small GTPase-mediated signal transduction"/>
    <property type="evidence" value="ECO:0007669"/>
    <property type="project" value="InterPro"/>
</dbReference>
<dbReference type="SMART" id="SM00174">
    <property type="entry name" value="RHO"/>
    <property type="match status" value="1"/>
</dbReference>
<dbReference type="SUPFAM" id="SSF52540">
    <property type="entry name" value="P-loop containing nucleoside triphosphate hydrolases"/>
    <property type="match status" value="1"/>
</dbReference>
<protein>
    <submittedName>
        <fullName evidence="4">Uncharacterized protein</fullName>
    </submittedName>
</protein>
<gene>
    <name evidence="4" type="ORF">HPB52_017903</name>
</gene>
<evidence type="ECO:0000256" key="3">
    <source>
        <dbReference type="SAM" id="MobiDB-lite"/>
    </source>
</evidence>
<evidence type="ECO:0000256" key="1">
    <source>
        <dbReference type="ARBA" id="ARBA00022741"/>
    </source>
</evidence>
<dbReference type="InterPro" id="IPR027417">
    <property type="entry name" value="P-loop_NTPase"/>
</dbReference>
<dbReference type="EMBL" id="JABSTV010001245">
    <property type="protein sequence ID" value="KAH7984193.1"/>
    <property type="molecule type" value="Genomic_DNA"/>
</dbReference>
<dbReference type="GO" id="GO:0001667">
    <property type="term" value="P:ameboidal-type cell migration"/>
    <property type="evidence" value="ECO:0007669"/>
    <property type="project" value="UniProtKB-ARBA"/>
</dbReference>
<dbReference type="GO" id="GO:0003006">
    <property type="term" value="P:developmental process involved in reproduction"/>
    <property type="evidence" value="ECO:0007669"/>
    <property type="project" value="UniProtKB-ARBA"/>
</dbReference>
<proteinExistence type="predicted"/>
<dbReference type="Gene3D" id="3.40.50.300">
    <property type="entry name" value="P-loop containing nucleotide triphosphate hydrolases"/>
    <property type="match status" value="1"/>
</dbReference>